<gene>
    <name evidence="2" type="ORF">ASTO00021_LOCUS10368</name>
    <name evidence="3" type="ORF">ASTO00021_LOCUS10369</name>
    <name evidence="4" type="ORF">ASTO00021_LOCUS10370</name>
</gene>
<keyword evidence="1" id="KW-1133">Transmembrane helix</keyword>
<feature type="transmembrane region" description="Helical" evidence="1">
    <location>
        <begin position="34"/>
        <end position="56"/>
    </location>
</feature>
<dbReference type="EMBL" id="HBIN01013717">
    <property type="protein sequence ID" value="CAE0440228.1"/>
    <property type="molecule type" value="Transcribed_RNA"/>
</dbReference>
<keyword evidence="1" id="KW-0472">Membrane</keyword>
<protein>
    <submittedName>
        <fullName evidence="3">Uncharacterized protein</fullName>
    </submittedName>
</protein>
<evidence type="ECO:0000313" key="3">
    <source>
        <dbReference type="EMBL" id="CAE0440228.1"/>
    </source>
</evidence>
<reference evidence="3" key="1">
    <citation type="submission" date="2021-01" db="EMBL/GenBank/DDBJ databases">
        <authorList>
            <person name="Corre E."/>
            <person name="Pelletier E."/>
            <person name="Niang G."/>
            <person name="Scheremetjew M."/>
            <person name="Finn R."/>
            <person name="Kale V."/>
            <person name="Holt S."/>
            <person name="Cochrane G."/>
            <person name="Meng A."/>
            <person name="Brown T."/>
            <person name="Cohen L."/>
        </authorList>
    </citation>
    <scope>NUCLEOTIDE SEQUENCE</scope>
    <source>
        <strain evidence="3">GSBS06</strain>
    </source>
</reference>
<name>A0A6S8CYS8_9STRA</name>
<accession>A0A6S8CYS8</accession>
<sequence>MANLFDGFGVFLRFVGISGTYGLLAHLFGKSNFLQTAILLKYACLSTAVISGCILSKKYSSIIGKNEKTGSIPFWSYLVWWPFHIANHLFALYCLNTLAFQRP</sequence>
<proteinExistence type="predicted"/>
<dbReference type="EMBL" id="HBIN01013718">
    <property type="protein sequence ID" value="CAE0440229.1"/>
    <property type="molecule type" value="Transcribed_RNA"/>
</dbReference>
<dbReference type="AlphaFoldDB" id="A0A6S8CYS8"/>
<feature type="transmembrane region" description="Helical" evidence="1">
    <location>
        <begin position="77"/>
        <end position="100"/>
    </location>
</feature>
<feature type="transmembrane region" description="Helical" evidence="1">
    <location>
        <begin position="7"/>
        <end position="28"/>
    </location>
</feature>
<evidence type="ECO:0000313" key="4">
    <source>
        <dbReference type="EMBL" id="CAE0440229.1"/>
    </source>
</evidence>
<evidence type="ECO:0000313" key="2">
    <source>
        <dbReference type="EMBL" id="CAE0440227.1"/>
    </source>
</evidence>
<dbReference type="EMBL" id="HBIN01013716">
    <property type="protein sequence ID" value="CAE0440227.1"/>
    <property type="molecule type" value="Transcribed_RNA"/>
</dbReference>
<evidence type="ECO:0000256" key="1">
    <source>
        <dbReference type="SAM" id="Phobius"/>
    </source>
</evidence>
<keyword evidence="1" id="KW-0812">Transmembrane</keyword>
<organism evidence="3">
    <name type="scientific">Aplanochytrium stocchinoi</name>
    <dbReference type="NCBI Taxonomy" id="215587"/>
    <lineage>
        <taxon>Eukaryota</taxon>
        <taxon>Sar</taxon>
        <taxon>Stramenopiles</taxon>
        <taxon>Bigyra</taxon>
        <taxon>Labyrinthulomycetes</taxon>
        <taxon>Thraustochytrida</taxon>
        <taxon>Thraustochytriidae</taxon>
        <taxon>Aplanochytrium</taxon>
    </lineage>
</organism>